<dbReference type="PANTHER" id="PTHR21340:SF0">
    <property type="entry name" value="BIS(5'-NUCLEOSYL)-TETRAPHOSPHATASE [ASYMMETRICAL]"/>
    <property type="match status" value="1"/>
</dbReference>
<dbReference type="SUPFAM" id="SSF55811">
    <property type="entry name" value="Nudix"/>
    <property type="match status" value="1"/>
</dbReference>
<dbReference type="STRING" id="1805376.AUK05_01675"/>
<dbReference type="EMBL" id="MNZO01000024">
    <property type="protein sequence ID" value="OIP87222.1"/>
    <property type="molecule type" value="Genomic_DNA"/>
</dbReference>
<gene>
    <name evidence="3" type="ORF">AUK05_01675</name>
</gene>
<dbReference type="InterPro" id="IPR020084">
    <property type="entry name" value="NUDIX_hydrolase_CS"/>
</dbReference>
<dbReference type="InterPro" id="IPR051325">
    <property type="entry name" value="Nudix_hydrolase_domain"/>
</dbReference>
<reference evidence="3 4" key="1">
    <citation type="journal article" date="2016" name="Environ. Microbiol.">
        <title>Genomic resolution of a cold subsurface aquifer community provides metabolic insights for novel microbes adapted to high CO concentrations.</title>
        <authorList>
            <person name="Probst A.J."/>
            <person name="Castelle C.J."/>
            <person name="Singh A."/>
            <person name="Brown C.T."/>
            <person name="Anantharaman K."/>
            <person name="Sharon I."/>
            <person name="Hug L.A."/>
            <person name="Burstein D."/>
            <person name="Emerson J.B."/>
            <person name="Thomas B.C."/>
            <person name="Banfield J.F."/>
        </authorList>
    </citation>
    <scope>NUCLEOTIDE SEQUENCE [LARGE SCALE GENOMIC DNA]</scope>
    <source>
        <strain evidence="3">CG2_30_35_20</strain>
    </source>
</reference>
<dbReference type="Gene3D" id="3.90.79.10">
    <property type="entry name" value="Nucleoside Triphosphate Pyrophosphohydrolase"/>
    <property type="match status" value="1"/>
</dbReference>
<evidence type="ECO:0000313" key="3">
    <source>
        <dbReference type="EMBL" id="OIP87222.1"/>
    </source>
</evidence>
<dbReference type="PANTHER" id="PTHR21340">
    <property type="entry name" value="DIADENOSINE 5,5-P1,P4-TETRAPHOSPHATE PYROPHOSPHOHYDROLASE MUTT"/>
    <property type="match status" value="1"/>
</dbReference>
<evidence type="ECO:0000313" key="4">
    <source>
        <dbReference type="Proteomes" id="UP000182344"/>
    </source>
</evidence>
<dbReference type="GO" id="GO:0006167">
    <property type="term" value="P:AMP biosynthetic process"/>
    <property type="evidence" value="ECO:0007669"/>
    <property type="project" value="TreeGrafter"/>
</dbReference>
<organism evidence="3 4">
    <name type="scientific">Candidatus Shapirobacteria bacterium CG2_30_35_20</name>
    <dbReference type="NCBI Taxonomy" id="1805376"/>
    <lineage>
        <taxon>Bacteria</taxon>
        <taxon>Candidatus Shapironibacteriota</taxon>
    </lineage>
</organism>
<dbReference type="Pfam" id="PF00293">
    <property type="entry name" value="NUDIX"/>
    <property type="match status" value="1"/>
</dbReference>
<dbReference type="AlphaFoldDB" id="A0A1J5I478"/>
<protein>
    <recommendedName>
        <fullName evidence="2">Nudix hydrolase domain-containing protein</fullName>
    </recommendedName>
</protein>
<proteinExistence type="predicted"/>
<dbReference type="InterPro" id="IPR000086">
    <property type="entry name" value="NUDIX_hydrolase_dom"/>
</dbReference>
<dbReference type="PROSITE" id="PS00893">
    <property type="entry name" value="NUDIX_BOX"/>
    <property type="match status" value="1"/>
</dbReference>
<evidence type="ECO:0000259" key="2">
    <source>
        <dbReference type="PROSITE" id="PS51462"/>
    </source>
</evidence>
<dbReference type="InterPro" id="IPR015797">
    <property type="entry name" value="NUDIX_hydrolase-like_dom_sf"/>
</dbReference>
<accession>A0A1J5I478</accession>
<dbReference type="Proteomes" id="UP000182344">
    <property type="component" value="Unassembled WGS sequence"/>
</dbReference>
<feature type="domain" description="Nudix hydrolase" evidence="2">
    <location>
        <begin position="4"/>
        <end position="150"/>
    </location>
</feature>
<dbReference type="PROSITE" id="PS51462">
    <property type="entry name" value="NUDIX"/>
    <property type="match status" value="1"/>
</dbReference>
<comment type="caution">
    <text evidence="3">The sequence shown here is derived from an EMBL/GenBank/DDBJ whole genome shotgun (WGS) entry which is preliminary data.</text>
</comment>
<keyword evidence="1" id="KW-0378">Hydrolase</keyword>
<evidence type="ECO:0000256" key="1">
    <source>
        <dbReference type="ARBA" id="ARBA00022801"/>
    </source>
</evidence>
<dbReference type="GO" id="GO:0004081">
    <property type="term" value="F:bis(5'-nucleosyl)-tetraphosphatase (asymmetrical) activity"/>
    <property type="evidence" value="ECO:0007669"/>
    <property type="project" value="TreeGrafter"/>
</dbReference>
<name>A0A1J5I478_9BACT</name>
<dbReference type="GO" id="GO:0006754">
    <property type="term" value="P:ATP biosynthetic process"/>
    <property type="evidence" value="ECO:0007669"/>
    <property type="project" value="TreeGrafter"/>
</dbReference>
<sequence length="161" mass="18809">MSVFDERSAGGLVFRVIKGRVFWLVIKILSKKTIHTSGETVHVTVYKFPKGHVQENEVLKQTAMREVEEEGRIKSKVINKIGSNDYILWDKETRKKIIKKVTFFLMEYLGESDMRYTDHEVVLDREWFSFVEALDKLAYESERKLLKIASARLDALLKVPK</sequence>